<sequence length="196" mass="23323">MSNNIELIEIDEIITSQLELIDDKLSKIEFEEICEFKLNDINSETTILNELDYRGIYLIEIKRDTLQDYTEWIDLFTKKFRGIEGDEKKFLHKFTPNVIEKRKYKHKEKNEEWIPFYIGKSKKIRSRVKIHLFSTLGKPPFALKLKERNIDGINVLGDETFKLKTIKVVDIKNYDVIVTHLEKQLRKKHNPIVGKQ</sequence>
<dbReference type="EMBL" id="JACSOD020000465">
    <property type="protein sequence ID" value="MBM6499058.1"/>
    <property type="molecule type" value="Genomic_DNA"/>
</dbReference>
<keyword evidence="2" id="KW-1185">Reference proteome</keyword>
<comment type="caution">
    <text evidence="1">The sequence shown here is derived from an EMBL/GenBank/DDBJ whole genome shotgun (WGS) entry which is preliminary data.</text>
</comment>
<dbReference type="RefSeq" id="WP_187657979.1">
    <property type="nucleotide sequence ID" value="NZ_JACSOD020000465.1"/>
</dbReference>
<evidence type="ECO:0000313" key="2">
    <source>
        <dbReference type="Proteomes" id="UP000759529"/>
    </source>
</evidence>
<reference evidence="1 2" key="1">
    <citation type="submission" date="2021-02" db="EMBL/GenBank/DDBJ databases">
        <authorList>
            <person name="Jung H.S."/>
            <person name="Chun B.H."/>
            <person name="Jeon C.O."/>
        </authorList>
    </citation>
    <scope>NUCLEOTIDE SEQUENCE [LARGE SCALE GENOMIC DNA]</scope>
    <source>
        <strain evidence="1 2">LMG 25203</strain>
    </source>
</reference>
<proteinExistence type="predicted"/>
<organism evidence="1 2">
    <name type="scientific">Flavobacterium macrobrachii</name>
    <dbReference type="NCBI Taxonomy" id="591204"/>
    <lineage>
        <taxon>Bacteria</taxon>
        <taxon>Pseudomonadati</taxon>
        <taxon>Bacteroidota</taxon>
        <taxon>Flavobacteriia</taxon>
        <taxon>Flavobacteriales</taxon>
        <taxon>Flavobacteriaceae</taxon>
        <taxon>Flavobacterium</taxon>
    </lineage>
</organism>
<accession>A0ABS2CVS6</accession>
<dbReference type="Proteomes" id="UP000759529">
    <property type="component" value="Unassembled WGS sequence"/>
</dbReference>
<protein>
    <recommendedName>
        <fullName evidence="3">GIY-YIG nuclease family protein</fullName>
    </recommendedName>
</protein>
<name>A0ABS2CVS6_9FLAO</name>
<evidence type="ECO:0000313" key="1">
    <source>
        <dbReference type="EMBL" id="MBM6499058.1"/>
    </source>
</evidence>
<gene>
    <name evidence="1" type="ORF">H9X54_007060</name>
</gene>
<evidence type="ECO:0008006" key="3">
    <source>
        <dbReference type="Google" id="ProtNLM"/>
    </source>
</evidence>